<feature type="compositionally biased region" description="Basic and acidic residues" evidence="1">
    <location>
        <begin position="590"/>
        <end position="602"/>
    </location>
</feature>
<sequence>MTALTSYWPDNKRVDTCIMTEAESLSGSLLMAVHEPMRLIKRQHTTGKEARTDEQALFEFLMAHNRPIPITGAAGVGKSHIIRWLGAKLKRLHNADKFKTIYIPKSSSIARVLELITEGLEGEVYDEIRRSIDGISQTIDVQHIAEHLALKLRLALGEEFEQVCADIESGREVKPEDVHRFECVYQHAQGLQALLQDSHLTKHFTRPGACLYNIAERLYLGVKDDQGFEQDYQMFAHDFEIQMEVAAAAHDAQTYIQNEQLLTEPDAREKAAWTINQVLYKACGKTIEELLRISPTSVQQVVRSIRQQLLADDKDNTLVILIEDFTTTSAIQKEFIECLLEEEEYHGEQRLCPLKSVIAVTEGFAGYLHVRDGILGRTGYEWLIESASQNESETLERIFDFCGRYLNAARHGAQQLESNFGGAGMEHSGLAIWHDGEVQESEFRSRLDAFGYSRQRYPLFPFNRLALEQLARQHCVAHGQLIFHPRSILHYLLRTPLKEGYGAYLDGQFPPEKWDGPICNPAIASQLNVLSEQGRAKKLAAVWGGNPSSMAALTEALSLGVCEEFGLAEMCQVLGDAPQPTVTTGGKGQAEIKEQPNPETKEKVKTEIETVTNEEQAPEVPVELISWRSKLDNWYQGTAGLQQQDAAQLRKWICDGLNAVIDWGHHLCRPKPLGSSKLPAGRIHLPVKTGNTGAPVLDLTVSGAFAKYGEQWVNAFYAMATYHHYGKSWDFPGGANDYLYYHNFFDSVSPQVVDHLIALEREELGAVASKLLQGAGFLGAEGANSSIRLKRLNALLFEAQEKPEHELLGELDSRWEQVIERRKSLRGELLRLTAAKKTGAEPYAIDGTLVAEALKQPAAAEPDVMDKVLKELPAIRNELQPVASELHDLFAGDRTAIAEASAQIKDVLALAVKADVVRPFDMTKTLKSTLRRWESDERVEVVKQLSRLQLPEDNPVRLMQELVTVDAAQFEVIREFLLQFSNFESATSLHLKNKIKQQGGGEIEQAQQDVFAQLDEIGSQLQQLEELN</sequence>
<dbReference type="KEGG" id="fbl:Fbal_3241"/>
<dbReference type="SUPFAM" id="SSF52540">
    <property type="entry name" value="P-loop containing nucleoside triphosphate hydrolases"/>
    <property type="match status" value="1"/>
</dbReference>
<dbReference type="InterPro" id="IPR027417">
    <property type="entry name" value="P-loop_NTPase"/>
</dbReference>
<accession>E1SVY9</accession>
<dbReference type="NCBIfam" id="NF041065">
    <property type="entry name" value="DpdH"/>
    <property type="match status" value="1"/>
</dbReference>
<dbReference type="STRING" id="550540.Fbal_3241"/>
<keyword evidence="3" id="KW-1185">Reference proteome</keyword>
<evidence type="ECO:0000313" key="3">
    <source>
        <dbReference type="Proteomes" id="UP000006683"/>
    </source>
</evidence>
<evidence type="ECO:0000256" key="1">
    <source>
        <dbReference type="SAM" id="MobiDB-lite"/>
    </source>
</evidence>
<name>E1SVY9_FERBD</name>
<protein>
    <submittedName>
        <fullName evidence="2">Uncharacterized protein</fullName>
    </submittedName>
</protein>
<dbReference type="EMBL" id="CP002209">
    <property type="protein sequence ID" value="ADN77440.1"/>
    <property type="molecule type" value="Genomic_DNA"/>
</dbReference>
<feature type="region of interest" description="Disordered" evidence="1">
    <location>
        <begin position="581"/>
        <end position="602"/>
    </location>
</feature>
<reference evidence="2 3" key="1">
    <citation type="journal article" date="2010" name="Stand. Genomic Sci.">
        <title>Complete genome sequence of Ferrimonas balearica type strain (PAT).</title>
        <authorList>
            <person name="Nolan M."/>
            <person name="Sikorski J."/>
            <person name="Davenport K."/>
            <person name="Lucas S."/>
            <person name="Glavina Del Rio T."/>
            <person name="Tice H."/>
            <person name="Cheng J."/>
            <person name="Goodwin L."/>
            <person name="Pitluck S."/>
            <person name="Liolios K."/>
            <person name="Ivanova N."/>
            <person name="Mavromatis K."/>
            <person name="Ovchinnikova G."/>
            <person name="Pati A."/>
            <person name="Chen A."/>
            <person name="Palaniappan K."/>
            <person name="Land M."/>
            <person name="Hauser L."/>
            <person name="Chang Y."/>
            <person name="Jeffries C."/>
            <person name="Tapia R."/>
            <person name="Brettin T."/>
            <person name="Detter J."/>
            <person name="Han C."/>
            <person name="Yasawong M."/>
            <person name="Rohde M."/>
            <person name="Tindall B."/>
            <person name="Goker M."/>
            <person name="Woyke T."/>
            <person name="Bristow J."/>
            <person name="Eisen J."/>
            <person name="Markowitz V."/>
            <person name="Hugenholtz P."/>
            <person name="Kyrpides N."/>
            <person name="Klenk H."/>
            <person name="Lapidus A."/>
        </authorList>
    </citation>
    <scope>NUCLEOTIDE SEQUENCE [LARGE SCALE GENOMIC DNA]</scope>
    <source>
        <strain evidence="3">DSM 9799 / CCM 4581 / KCTC 23876 / PAT</strain>
    </source>
</reference>
<evidence type="ECO:0000313" key="2">
    <source>
        <dbReference type="EMBL" id="ADN77440.1"/>
    </source>
</evidence>
<dbReference type="HOGENOM" id="CLU_010400_0_0_6"/>
<gene>
    <name evidence="2" type="ordered locus">Fbal_3241</name>
</gene>
<proteinExistence type="predicted"/>
<dbReference type="eggNOG" id="ENOG502ZAU0">
    <property type="taxonomic scope" value="Bacteria"/>
</dbReference>
<organism evidence="2 3">
    <name type="scientific">Ferrimonas balearica (strain DSM 9799 / CCM 4581 / KCTC 23876 / PAT)</name>
    <dbReference type="NCBI Taxonomy" id="550540"/>
    <lineage>
        <taxon>Bacteria</taxon>
        <taxon>Pseudomonadati</taxon>
        <taxon>Pseudomonadota</taxon>
        <taxon>Gammaproteobacteria</taxon>
        <taxon>Alteromonadales</taxon>
        <taxon>Ferrimonadaceae</taxon>
        <taxon>Ferrimonas</taxon>
    </lineage>
</organism>
<dbReference type="Proteomes" id="UP000006683">
    <property type="component" value="Chromosome"/>
</dbReference>
<dbReference type="AlphaFoldDB" id="E1SVY9"/>